<evidence type="ECO:0000313" key="3">
    <source>
        <dbReference type="Proteomes" id="UP000634476"/>
    </source>
</evidence>
<dbReference type="AlphaFoldDB" id="A0A8J3SUR9"/>
<dbReference type="PROSITE" id="PS50965">
    <property type="entry name" value="NERD"/>
    <property type="match status" value="1"/>
</dbReference>
<dbReference type="Pfam" id="PF08378">
    <property type="entry name" value="NERD"/>
    <property type="match status" value="1"/>
</dbReference>
<dbReference type="Proteomes" id="UP000634476">
    <property type="component" value="Unassembled WGS sequence"/>
</dbReference>
<proteinExistence type="predicted"/>
<feature type="domain" description="NERD" evidence="1">
    <location>
        <begin position="73"/>
        <end position="187"/>
    </location>
</feature>
<gene>
    <name evidence="2" type="ORF">Pta02_14050</name>
</gene>
<protein>
    <recommendedName>
        <fullName evidence="1">NERD domain-containing protein</fullName>
    </recommendedName>
</protein>
<dbReference type="RefSeq" id="WP_203873861.1">
    <property type="nucleotide sequence ID" value="NZ_BOOK01000008.1"/>
</dbReference>
<accession>A0A8J3SUR9</accession>
<evidence type="ECO:0000313" key="2">
    <source>
        <dbReference type="EMBL" id="GIH99396.1"/>
    </source>
</evidence>
<name>A0A8J3SUR9_9ACTN</name>
<dbReference type="InterPro" id="IPR011528">
    <property type="entry name" value="NERD"/>
</dbReference>
<reference evidence="2" key="1">
    <citation type="submission" date="2021-01" db="EMBL/GenBank/DDBJ databases">
        <title>Whole genome shotgun sequence of Planobispora takensis NBRC 109077.</title>
        <authorList>
            <person name="Komaki H."/>
            <person name="Tamura T."/>
        </authorList>
    </citation>
    <scope>NUCLEOTIDE SEQUENCE</scope>
    <source>
        <strain evidence="2">NBRC 109077</strain>
    </source>
</reference>
<keyword evidence="3" id="KW-1185">Reference proteome</keyword>
<sequence>MDGPAVCGAPLVARRRVVRGFVRERDLVPRGAAVALVSAVAAWTWNWRAGVTAAALAVLADLLYHRRVRPRDAASPGERATARILRSLQRRGYVVLHDRALPGAEDNLDHLIVGPTGVYVVDSGSWHRRARVASSKGRLWIGRSPADDHVRAAASGARAVADMLGYGHGRPVEVTPLVAVHGTRLSRGCSFMASKVMLMRAARVPGWIAHRPVRLDAGEVAALGAVAERLLPPYGGRG</sequence>
<comment type="caution">
    <text evidence="2">The sequence shown here is derived from an EMBL/GenBank/DDBJ whole genome shotgun (WGS) entry which is preliminary data.</text>
</comment>
<evidence type="ECO:0000259" key="1">
    <source>
        <dbReference type="PROSITE" id="PS50965"/>
    </source>
</evidence>
<dbReference type="EMBL" id="BOOK01000008">
    <property type="protein sequence ID" value="GIH99396.1"/>
    <property type="molecule type" value="Genomic_DNA"/>
</dbReference>
<organism evidence="2 3">
    <name type="scientific">Planobispora takensis</name>
    <dbReference type="NCBI Taxonomy" id="1367882"/>
    <lineage>
        <taxon>Bacteria</taxon>
        <taxon>Bacillati</taxon>
        <taxon>Actinomycetota</taxon>
        <taxon>Actinomycetes</taxon>
        <taxon>Streptosporangiales</taxon>
        <taxon>Streptosporangiaceae</taxon>
        <taxon>Planobispora</taxon>
    </lineage>
</organism>